<protein>
    <submittedName>
        <fullName evidence="10">Sodium/solute symporter family protein</fullName>
    </submittedName>
</protein>
<dbReference type="Pfam" id="PF00474">
    <property type="entry name" value="SSF"/>
    <property type="match status" value="1"/>
</dbReference>
<feature type="transmembrane region" description="Helical" evidence="9">
    <location>
        <begin position="364"/>
        <end position="381"/>
    </location>
</feature>
<dbReference type="InterPro" id="IPR038377">
    <property type="entry name" value="Na/Glc_symporter_sf"/>
</dbReference>
<name>W7C3P4_9LIST</name>
<dbReference type="STRING" id="1265820.PCORN_04178"/>
<organism evidence="10 11">
    <name type="scientific">Listeria cornellensis FSL F6-0969</name>
    <dbReference type="NCBI Taxonomy" id="1265820"/>
    <lineage>
        <taxon>Bacteria</taxon>
        <taxon>Bacillati</taxon>
        <taxon>Bacillota</taxon>
        <taxon>Bacilli</taxon>
        <taxon>Bacillales</taxon>
        <taxon>Listeriaceae</taxon>
        <taxon>Listeria</taxon>
    </lineage>
</organism>
<evidence type="ECO:0000256" key="8">
    <source>
        <dbReference type="SAM" id="MobiDB-lite"/>
    </source>
</evidence>
<evidence type="ECO:0000256" key="5">
    <source>
        <dbReference type="ARBA" id="ARBA00022989"/>
    </source>
</evidence>
<comment type="similarity">
    <text evidence="2 7">Belongs to the sodium:solute symporter (SSF) (TC 2.A.21) family.</text>
</comment>
<comment type="subcellular location">
    <subcellularLocation>
        <location evidence="1">Membrane</location>
        <topology evidence="1">Multi-pass membrane protein</topology>
    </subcellularLocation>
</comment>
<reference evidence="10 11" key="1">
    <citation type="journal article" date="2014" name="Int. J. Syst. Evol. Microbiol.">
        <title>Listeria floridensis sp. nov., Listeria aquatica sp. nov., Listeria cornellensis sp. nov., Listeria riparia sp. nov. and Listeria grandensis sp. nov., from agricultural and natural environments.</title>
        <authorList>
            <person name="den Bakker H.C."/>
            <person name="Warchocki S."/>
            <person name="Wright E.M."/>
            <person name="Allred A.F."/>
            <person name="Ahlstrom C."/>
            <person name="Manuel C.S."/>
            <person name="Stasiewicz M.J."/>
            <person name="Burrell A."/>
            <person name="Roof S."/>
            <person name="Strawn L."/>
            <person name="Fortes E.D."/>
            <person name="Nightingale K.K."/>
            <person name="Kephart D."/>
            <person name="Wiedmann M."/>
        </authorList>
    </citation>
    <scope>NUCLEOTIDE SEQUENCE [LARGE SCALE GENOMIC DNA]</scope>
    <source>
        <strain evidence="11">FSL F6-969</strain>
    </source>
</reference>
<feature type="transmembrane region" description="Helical" evidence="9">
    <location>
        <begin position="72"/>
        <end position="94"/>
    </location>
</feature>
<dbReference type="InterPro" id="IPR050277">
    <property type="entry name" value="Sodium:Solute_Symporter"/>
</dbReference>
<dbReference type="CDD" id="cd10322">
    <property type="entry name" value="SLC5sbd"/>
    <property type="match status" value="1"/>
</dbReference>
<dbReference type="OrthoDB" id="9810181at2"/>
<dbReference type="PROSITE" id="PS50283">
    <property type="entry name" value="NA_SOLUT_SYMP_3"/>
    <property type="match status" value="1"/>
</dbReference>
<feature type="transmembrane region" description="Helical" evidence="9">
    <location>
        <begin position="316"/>
        <end position="344"/>
    </location>
</feature>
<feature type="transmembrane region" description="Helical" evidence="9">
    <location>
        <begin position="270"/>
        <end position="296"/>
    </location>
</feature>
<dbReference type="InterPro" id="IPR001734">
    <property type="entry name" value="Na/solute_symporter"/>
</dbReference>
<evidence type="ECO:0000313" key="11">
    <source>
        <dbReference type="Proteomes" id="UP000019254"/>
    </source>
</evidence>
<feature type="transmembrane region" description="Helical" evidence="9">
    <location>
        <begin position="187"/>
        <end position="208"/>
    </location>
</feature>
<dbReference type="PANTHER" id="PTHR48086">
    <property type="entry name" value="SODIUM/PROLINE SYMPORTER-RELATED"/>
    <property type="match status" value="1"/>
</dbReference>
<dbReference type="EMBL" id="AODE01000009">
    <property type="protein sequence ID" value="EUJ31722.1"/>
    <property type="molecule type" value="Genomic_DNA"/>
</dbReference>
<feature type="transmembrane region" description="Helical" evidence="9">
    <location>
        <begin position="387"/>
        <end position="407"/>
    </location>
</feature>
<keyword evidence="11" id="KW-1185">Reference proteome</keyword>
<comment type="caution">
    <text evidence="10">The sequence shown here is derived from an EMBL/GenBank/DDBJ whole genome shotgun (WGS) entry which is preliminary data.</text>
</comment>
<feature type="transmembrane region" description="Helical" evidence="9">
    <location>
        <begin position="228"/>
        <end position="249"/>
    </location>
</feature>
<gene>
    <name evidence="10" type="ORF">PCORN_04178</name>
</gene>
<feature type="compositionally biased region" description="Pro residues" evidence="8">
    <location>
        <begin position="512"/>
        <end position="521"/>
    </location>
</feature>
<feature type="region of interest" description="Disordered" evidence="8">
    <location>
        <begin position="502"/>
        <end position="521"/>
    </location>
</feature>
<proteinExistence type="inferred from homology"/>
<evidence type="ECO:0000256" key="6">
    <source>
        <dbReference type="ARBA" id="ARBA00023136"/>
    </source>
</evidence>
<evidence type="ECO:0000313" key="10">
    <source>
        <dbReference type="EMBL" id="EUJ31722.1"/>
    </source>
</evidence>
<evidence type="ECO:0000256" key="9">
    <source>
        <dbReference type="SAM" id="Phobius"/>
    </source>
</evidence>
<keyword evidence="3" id="KW-0813">Transport</keyword>
<accession>W7C3P4</accession>
<dbReference type="GO" id="GO:0022857">
    <property type="term" value="F:transmembrane transporter activity"/>
    <property type="evidence" value="ECO:0007669"/>
    <property type="project" value="InterPro"/>
</dbReference>
<dbReference type="RefSeq" id="WP_077913770.1">
    <property type="nucleotide sequence ID" value="NZ_AODE01000009.1"/>
</dbReference>
<evidence type="ECO:0000256" key="7">
    <source>
        <dbReference type="RuleBase" id="RU362091"/>
    </source>
</evidence>
<feature type="transmembrane region" description="Helical" evidence="9">
    <location>
        <begin position="457"/>
        <end position="476"/>
    </location>
</feature>
<keyword evidence="6 9" id="KW-0472">Membrane</keyword>
<evidence type="ECO:0000256" key="2">
    <source>
        <dbReference type="ARBA" id="ARBA00006434"/>
    </source>
</evidence>
<evidence type="ECO:0000256" key="4">
    <source>
        <dbReference type="ARBA" id="ARBA00022692"/>
    </source>
</evidence>
<evidence type="ECO:0000256" key="1">
    <source>
        <dbReference type="ARBA" id="ARBA00004141"/>
    </source>
</evidence>
<dbReference type="AlphaFoldDB" id="W7C3P4"/>
<keyword evidence="5 9" id="KW-1133">Transmembrane helix</keyword>
<feature type="transmembrane region" description="Helical" evidence="9">
    <location>
        <begin position="115"/>
        <end position="137"/>
    </location>
</feature>
<dbReference type="GO" id="GO:0005886">
    <property type="term" value="C:plasma membrane"/>
    <property type="evidence" value="ECO:0007669"/>
    <property type="project" value="TreeGrafter"/>
</dbReference>
<dbReference type="Proteomes" id="UP000019254">
    <property type="component" value="Unassembled WGS sequence"/>
</dbReference>
<feature type="transmembrane region" description="Helical" evidence="9">
    <location>
        <begin position="419"/>
        <end position="437"/>
    </location>
</feature>
<dbReference type="Gene3D" id="1.20.1730.10">
    <property type="entry name" value="Sodium/glucose cotransporter"/>
    <property type="match status" value="1"/>
</dbReference>
<feature type="transmembrane region" description="Helical" evidence="9">
    <location>
        <begin position="157"/>
        <end position="175"/>
    </location>
</feature>
<evidence type="ECO:0000256" key="3">
    <source>
        <dbReference type="ARBA" id="ARBA00022448"/>
    </source>
</evidence>
<keyword evidence="4 9" id="KW-0812">Transmembrane</keyword>
<dbReference type="PANTHER" id="PTHR48086:SF8">
    <property type="entry name" value="MONOCARBOXYLIC ACID PERMEASE"/>
    <property type="match status" value="1"/>
</dbReference>
<sequence>MTALLILTAFFLLTLVIGIRARQKQKMNLENWAVGGRSFNTVFVFLLTAGEVYTTFSFLGGSGWAYSKGISAVYVMVYIALSYVTSYFLLPLIWKYAHEHRLVSQSDFFAKKYNSNLLGVVVAVVGVIAIIPIVVIQLKGLGIIVSLTSYGAIPMKVAVVVGTIAIIIYSVISGIRGIAWIAVLKDFMILAVIVFMGIYLPVHYYGGIGQMFDQIAAVKPELLTFPHTTYTVTWFISTVLFYVLGFYMWPQVFASTFTAKNARTFRKNAIISPIYTLMLLFVIFIGLTAVLQVPGLEGDASDLALLQLAMKTFDPWFVGIIGAAGMLTALVPGSMLLMSAATLLTKNIIYSYKPDTSDAKIASLSKFCVPVLAIISCLFVFQGGNALAAILQVGYSLIVQLCPSLFASLMKRNPVTKQGALAGIIVGILITIFISNYSMTLATLLPNVPTAISDINIGFLPLIANIIVTLIVSLLTRKKNADGLKKLSAFFVSIPYQSSFSFSSSAESCNTQPPPQAMKYQ</sequence>